<accession>A0A7T0KHH2</accession>
<proteinExistence type="predicted"/>
<organism evidence="1 2">
    <name type="scientific">Corynebacterium lizhenjunii</name>
    <dbReference type="NCBI Taxonomy" id="2709394"/>
    <lineage>
        <taxon>Bacteria</taxon>
        <taxon>Bacillati</taxon>
        <taxon>Actinomycetota</taxon>
        <taxon>Actinomycetes</taxon>
        <taxon>Mycobacteriales</taxon>
        <taxon>Corynebacteriaceae</taxon>
        <taxon>Corynebacterium</taxon>
    </lineage>
</organism>
<dbReference type="KEGG" id="cliz:G7Y31_03575"/>
<evidence type="ECO:0008006" key="3">
    <source>
        <dbReference type="Google" id="ProtNLM"/>
    </source>
</evidence>
<keyword evidence="2" id="KW-1185">Reference proteome</keyword>
<reference evidence="1 2" key="1">
    <citation type="submission" date="2020-11" db="EMBL/GenBank/DDBJ databases">
        <title>Corynebacterium sp. ZJ-599.</title>
        <authorList>
            <person name="Zhou J."/>
        </authorList>
    </citation>
    <scope>NUCLEOTIDE SEQUENCE [LARGE SCALE GENOMIC DNA]</scope>
    <source>
        <strain evidence="1 2">ZJ-599</strain>
    </source>
</reference>
<dbReference type="Proteomes" id="UP000594681">
    <property type="component" value="Chromosome"/>
</dbReference>
<dbReference type="EMBL" id="CP064954">
    <property type="protein sequence ID" value="QPK79788.1"/>
    <property type="molecule type" value="Genomic_DNA"/>
</dbReference>
<dbReference type="RefSeq" id="WP_165007896.1">
    <property type="nucleotide sequence ID" value="NZ_CP064954.1"/>
</dbReference>
<gene>
    <name evidence="1" type="ORF">G7Y31_03575</name>
</gene>
<sequence>MALHPSLLALSEVALHCDSRAAARGIVAESQQMLRNAVEHREDEEALAAWFSRLVCDLVRCPAVDSQVRLTGAVATCDALPTSPIRWLGEDPELAQFLTEVGLYGDPVALTPEYAADAGLVSAHAPGLEIALNQRPPHMQMVYGLPDRAAVVDIQGHLLSPIRAIARWAAPAPRQVADRLAIGRERELLTAAEADALSQAWATGLALELRNWHTHVTSADLCWDDLTALDRTAYGAASRMVAQVCDSLGARHG</sequence>
<evidence type="ECO:0000313" key="2">
    <source>
        <dbReference type="Proteomes" id="UP000594681"/>
    </source>
</evidence>
<protein>
    <recommendedName>
        <fullName evidence="3">DUF294 domain-containing protein</fullName>
    </recommendedName>
</protein>
<name>A0A7T0KHH2_9CORY</name>
<dbReference type="AlphaFoldDB" id="A0A7T0KHH2"/>
<evidence type="ECO:0000313" key="1">
    <source>
        <dbReference type="EMBL" id="QPK79788.1"/>
    </source>
</evidence>